<keyword evidence="3" id="KW-1185">Reference proteome</keyword>
<evidence type="ECO:0000256" key="1">
    <source>
        <dbReference type="SAM" id="MobiDB-lite"/>
    </source>
</evidence>
<reference evidence="2 3" key="1">
    <citation type="submission" date="2016-10" db="EMBL/GenBank/DDBJ databases">
        <authorList>
            <person name="de Groot N.N."/>
        </authorList>
    </citation>
    <scope>NUCLEOTIDE SEQUENCE [LARGE SCALE GENOMIC DNA]</scope>
    <source>
        <strain evidence="2 3">DSM 43794</strain>
    </source>
</reference>
<dbReference type="AlphaFoldDB" id="A0A1H1ETX1"/>
<protein>
    <submittedName>
        <fullName evidence="2">Uncharacterized protein</fullName>
    </submittedName>
</protein>
<gene>
    <name evidence="2" type="ORF">SAMN04489764_2607</name>
</gene>
<feature type="region of interest" description="Disordered" evidence="1">
    <location>
        <begin position="11"/>
        <end position="101"/>
    </location>
</feature>
<feature type="compositionally biased region" description="Basic and acidic residues" evidence="1">
    <location>
        <begin position="50"/>
        <end position="75"/>
    </location>
</feature>
<proteinExistence type="predicted"/>
<accession>A0A1H1ETX1</accession>
<dbReference type="EMBL" id="FNKK01000002">
    <property type="protein sequence ID" value="SDQ91566.1"/>
    <property type="molecule type" value="Genomic_DNA"/>
</dbReference>
<evidence type="ECO:0000313" key="2">
    <source>
        <dbReference type="EMBL" id="SDQ91566.1"/>
    </source>
</evidence>
<sequence>MGAIGAVAAAVAPVIPPRPGTEGVRPRPDGPDMTCGGTPGFPGPSAPARTGERRRAPLEGAGREDAGHTESAEAHGRRRGMPGGPKAADRIGAAMPVGSVR</sequence>
<dbReference type="Proteomes" id="UP000217103">
    <property type="component" value="Unassembled WGS sequence"/>
</dbReference>
<organism evidence="2 3">
    <name type="scientific">Thermostaphylospora chromogena</name>
    <dbReference type="NCBI Taxonomy" id="35622"/>
    <lineage>
        <taxon>Bacteria</taxon>
        <taxon>Bacillati</taxon>
        <taxon>Actinomycetota</taxon>
        <taxon>Actinomycetes</taxon>
        <taxon>Streptosporangiales</taxon>
        <taxon>Thermomonosporaceae</taxon>
        <taxon>Thermostaphylospora</taxon>
    </lineage>
</organism>
<evidence type="ECO:0000313" key="3">
    <source>
        <dbReference type="Proteomes" id="UP000217103"/>
    </source>
</evidence>
<name>A0A1H1ETX1_9ACTN</name>